<dbReference type="HOGENOM" id="CLU_2309182_0_0_1"/>
<evidence type="ECO:0000313" key="1">
    <source>
        <dbReference type="EnsemblMetazoa" id="MESCA001398-PA"/>
    </source>
</evidence>
<dbReference type="Proteomes" id="UP000015102">
    <property type="component" value="Unassembled WGS sequence"/>
</dbReference>
<sequence>MELDGSSFLSISVEIPYGPIALEALSRHPWGLRGFYYTPKTSEILQLVLAVEINNDQMTGMNILGLVMCLGGICCHLIHKYSLILKLDVQTEEDESPGTA</sequence>
<reference evidence="2" key="1">
    <citation type="submission" date="2013-02" db="EMBL/GenBank/DDBJ databases">
        <authorList>
            <person name="Hughes D."/>
        </authorList>
    </citation>
    <scope>NUCLEOTIDE SEQUENCE</scope>
    <source>
        <strain>Durham</strain>
        <strain evidence="2">NC isolate 2 -- Noor lab</strain>
    </source>
</reference>
<dbReference type="STRING" id="36166.T1GDK9"/>
<keyword evidence="2" id="KW-1185">Reference proteome</keyword>
<evidence type="ECO:0000313" key="2">
    <source>
        <dbReference type="Proteomes" id="UP000015102"/>
    </source>
</evidence>
<dbReference type="EMBL" id="CAQQ02051796">
    <property type="status" value="NOT_ANNOTATED_CDS"/>
    <property type="molecule type" value="Genomic_DNA"/>
</dbReference>
<protein>
    <submittedName>
        <fullName evidence="1">Uncharacterized protein</fullName>
    </submittedName>
</protein>
<dbReference type="EnsemblMetazoa" id="MESCA001398-RA">
    <property type="protein sequence ID" value="MESCA001398-PA"/>
    <property type="gene ID" value="MESCA001398"/>
</dbReference>
<accession>T1GDK9</accession>
<organism evidence="1 2">
    <name type="scientific">Megaselia scalaris</name>
    <name type="common">Humpbacked fly</name>
    <name type="synonym">Phora scalaris</name>
    <dbReference type="NCBI Taxonomy" id="36166"/>
    <lineage>
        <taxon>Eukaryota</taxon>
        <taxon>Metazoa</taxon>
        <taxon>Ecdysozoa</taxon>
        <taxon>Arthropoda</taxon>
        <taxon>Hexapoda</taxon>
        <taxon>Insecta</taxon>
        <taxon>Pterygota</taxon>
        <taxon>Neoptera</taxon>
        <taxon>Endopterygota</taxon>
        <taxon>Diptera</taxon>
        <taxon>Brachycera</taxon>
        <taxon>Muscomorpha</taxon>
        <taxon>Platypezoidea</taxon>
        <taxon>Phoridae</taxon>
        <taxon>Megaseliini</taxon>
        <taxon>Megaselia</taxon>
    </lineage>
</organism>
<dbReference type="EMBL" id="CAQQ02051795">
    <property type="status" value="NOT_ANNOTATED_CDS"/>
    <property type="molecule type" value="Genomic_DNA"/>
</dbReference>
<reference evidence="1" key="2">
    <citation type="submission" date="2015-06" db="UniProtKB">
        <authorList>
            <consortium name="EnsemblMetazoa"/>
        </authorList>
    </citation>
    <scope>IDENTIFICATION</scope>
</reference>
<name>T1GDK9_MEGSC</name>
<dbReference type="AlphaFoldDB" id="T1GDK9"/>
<proteinExistence type="predicted"/>